<sequence>MGEATALAVESAVASLVDRDDGRARTVIDGDDVIDAMEVEIEQICLRSLALRQPVREDLRFVFSVLKIITDMERTADQAVNIAKRALDLNSAPLLKPLIDIPRMATGAVAMIRDALRAFGDEDVALARDVFFRDDVIDDLNRQVFSELLEIMARSGAVGSVGQAADLILVARSLERVGDHASNIAERAYFMITGDRIKGTSP</sequence>
<keyword evidence="9" id="KW-1185">Reference proteome</keyword>
<evidence type="ECO:0000313" key="8">
    <source>
        <dbReference type="EMBL" id="QTX33616.1"/>
    </source>
</evidence>
<dbReference type="Gene3D" id="1.20.58.220">
    <property type="entry name" value="Phosphate transport system protein phou homolog 2, domain 2"/>
    <property type="match status" value="2"/>
</dbReference>
<dbReference type="AlphaFoldDB" id="A0A9Q7ABP9"/>
<dbReference type="InterPro" id="IPR038078">
    <property type="entry name" value="PhoU-like_sf"/>
</dbReference>
<keyword evidence="4" id="KW-0813">Transport</keyword>
<protein>
    <submittedName>
        <fullName evidence="8">Phosphate signaling complex protein PhoU</fullName>
    </submittedName>
</protein>
<evidence type="ECO:0000256" key="1">
    <source>
        <dbReference type="ARBA" id="ARBA00004496"/>
    </source>
</evidence>
<dbReference type="GO" id="GO:0006817">
    <property type="term" value="P:phosphate ion transport"/>
    <property type="evidence" value="ECO:0007669"/>
    <property type="project" value="UniProtKB-KW"/>
</dbReference>
<dbReference type="Proteomes" id="UP000671879">
    <property type="component" value="Chromosome"/>
</dbReference>
<dbReference type="InterPro" id="IPR026022">
    <property type="entry name" value="PhoU_dom"/>
</dbReference>
<reference evidence="9" key="1">
    <citation type="submission" date="2021-04" db="EMBL/GenBank/DDBJ databases">
        <title>A novel Synergistetes isolate from a pyrite-forming mixed culture.</title>
        <authorList>
            <person name="Bunk B."/>
            <person name="Sproer C."/>
            <person name="Spring S."/>
            <person name="Pester M."/>
        </authorList>
    </citation>
    <scope>NUCLEOTIDE SEQUENCE [LARGE SCALE GENOMIC DNA]</scope>
    <source>
        <strain evidence="9">J.5.4.2-T.3.5.2</strain>
    </source>
</reference>
<dbReference type="GO" id="GO:0005737">
    <property type="term" value="C:cytoplasm"/>
    <property type="evidence" value="ECO:0007669"/>
    <property type="project" value="UniProtKB-SubCell"/>
</dbReference>
<keyword evidence="6" id="KW-0592">Phosphate transport</keyword>
<dbReference type="KEGG" id="aram:KAR29_00770"/>
<feature type="domain" description="PhoU" evidence="7">
    <location>
        <begin position="101"/>
        <end position="187"/>
    </location>
</feature>
<evidence type="ECO:0000256" key="6">
    <source>
        <dbReference type="ARBA" id="ARBA00022592"/>
    </source>
</evidence>
<dbReference type="NCBIfam" id="TIGR02135">
    <property type="entry name" value="phoU_full"/>
    <property type="match status" value="1"/>
</dbReference>
<proteinExistence type="inferred from homology"/>
<comment type="subcellular location">
    <subcellularLocation>
        <location evidence="1">Cytoplasm</location>
    </subcellularLocation>
</comment>
<evidence type="ECO:0000313" key="9">
    <source>
        <dbReference type="Proteomes" id="UP000671879"/>
    </source>
</evidence>
<keyword evidence="5" id="KW-0963">Cytoplasm</keyword>
<evidence type="ECO:0000259" key="7">
    <source>
        <dbReference type="Pfam" id="PF01895"/>
    </source>
</evidence>
<dbReference type="SUPFAM" id="SSF109755">
    <property type="entry name" value="PhoU-like"/>
    <property type="match status" value="1"/>
</dbReference>
<feature type="domain" description="PhoU" evidence="7">
    <location>
        <begin position="1"/>
        <end position="85"/>
    </location>
</feature>
<dbReference type="PANTHER" id="PTHR42930:SF3">
    <property type="entry name" value="PHOSPHATE-SPECIFIC TRANSPORT SYSTEM ACCESSORY PROTEIN PHOU"/>
    <property type="match status" value="1"/>
</dbReference>
<dbReference type="PANTHER" id="PTHR42930">
    <property type="entry name" value="PHOSPHATE-SPECIFIC TRANSPORT SYSTEM ACCESSORY PROTEIN PHOU"/>
    <property type="match status" value="1"/>
</dbReference>
<dbReference type="GO" id="GO:0030643">
    <property type="term" value="P:intracellular phosphate ion homeostasis"/>
    <property type="evidence" value="ECO:0007669"/>
    <property type="project" value="InterPro"/>
</dbReference>
<comment type="subunit">
    <text evidence="3">Homodimer.</text>
</comment>
<dbReference type="FunFam" id="1.20.58.220:FF:000004">
    <property type="entry name" value="Phosphate-specific transport system accessory protein PhoU"/>
    <property type="match status" value="1"/>
</dbReference>
<gene>
    <name evidence="8" type="primary">phoU</name>
    <name evidence="8" type="ORF">KAR29_00770</name>
</gene>
<dbReference type="GO" id="GO:0045936">
    <property type="term" value="P:negative regulation of phosphate metabolic process"/>
    <property type="evidence" value="ECO:0007669"/>
    <property type="project" value="InterPro"/>
</dbReference>
<dbReference type="InterPro" id="IPR028366">
    <property type="entry name" value="PhoU"/>
</dbReference>
<dbReference type="EMBL" id="CP072943">
    <property type="protein sequence ID" value="QTX33616.1"/>
    <property type="molecule type" value="Genomic_DNA"/>
</dbReference>
<name>A0A9Q7ABP9_9BACT</name>
<evidence type="ECO:0000256" key="5">
    <source>
        <dbReference type="ARBA" id="ARBA00022490"/>
    </source>
</evidence>
<comment type="similarity">
    <text evidence="2">Belongs to the PhoU family.</text>
</comment>
<evidence type="ECO:0000256" key="2">
    <source>
        <dbReference type="ARBA" id="ARBA00008107"/>
    </source>
</evidence>
<evidence type="ECO:0000256" key="3">
    <source>
        <dbReference type="ARBA" id="ARBA00011738"/>
    </source>
</evidence>
<organism evidence="8 9">
    <name type="scientific">Aminithiophilus ramosus</name>
    <dbReference type="NCBI Taxonomy" id="3029084"/>
    <lineage>
        <taxon>Bacteria</taxon>
        <taxon>Thermotogati</taxon>
        <taxon>Synergistota</taxon>
        <taxon>Synergistia</taxon>
        <taxon>Synergistales</taxon>
        <taxon>Aminithiophilaceae</taxon>
        <taxon>Aminithiophilus</taxon>
    </lineage>
</organism>
<dbReference type="Pfam" id="PF01895">
    <property type="entry name" value="PhoU"/>
    <property type="match status" value="2"/>
</dbReference>
<dbReference type="PIRSF" id="PIRSF003107">
    <property type="entry name" value="PhoU"/>
    <property type="match status" value="1"/>
</dbReference>
<evidence type="ECO:0000256" key="4">
    <source>
        <dbReference type="ARBA" id="ARBA00022448"/>
    </source>
</evidence>
<accession>A0A9Q7ABP9</accession>